<evidence type="ECO:0008006" key="3">
    <source>
        <dbReference type="Google" id="ProtNLM"/>
    </source>
</evidence>
<organism evidence="1 2">
    <name type="scientific">Victivallis lenta</name>
    <dbReference type="NCBI Taxonomy" id="2606640"/>
    <lineage>
        <taxon>Bacteria</taxon>
        <taxon>Pseudomonadati</taxon>
        <taxon>Lentisphaerota</taxon>
        <taxon>Lentisphaeria</taxon>
        <taxon>Victivallales</taxon>
        <taxon>Victivallaceae</taxon>
        <taxon>Victivallis</taxon>
    </lineage>
</organism>
<keyword evidence="2" id="KW-1185">Reference proteome</keyword>
<dbReference type="RefSeq" id="WP_154417296.1">
    <property type="nucleotide sequence ID" value="NZ_VUNS01000004.1"/>
</dbReference>
<dbReference type="EMBL" id="VUNS01000004">
    <property type="protein sequence ID" value="MST96606.1"/>
    <property type="molecule type" value="Genomic_DNA"/>
</dbReference>
<dbReference type="AlphaFoldDB" id="A0A844FZR5"/>
<gene>
    <name evidence="1" type="ORF">FYJ85_06045</name>
</gene>
<dbReference type="InterPro" id="IPR038071">
    <property type="entry name" value="UROD/MetE-like_sf"/>
</dbReference>
<evidence type="ECO:0000313" key="2">
    <source>
        <dbReference type="Proteomes" id="UP000435649"/>
    </source>
</evidence>
<reference evidence="1 2" key="1">
    <citation type="submission" date="2019-08" db="EMBL/GenBank/DDBJ databases">
        <title>In-depth cultivation of the pig gut microbiome towards novel bacterial diversity and tailored functional studies.</title>
        <authorList>
            <person name="Wylensek D."/>
            <person name="Hitch T.C.A."/>
            <person name="Clavel T."/>
        </authorList>
    </citation>
    <scope>NUCLEOTIDE SEQUENCE [LARGE SCALE GENOMIC DNA]</scope>
    <source>
        <strain evidence="1 2">BBE-744-WT-12</strain>
    </source>
</reference>
<protein>
    <recommendedName>
        <fullName evidence="3">Uroporphyrinogen decarboxylase</fullName>
    </recommendedName>
</protein>
<dbReference type="SUPFAM" id="SSF51726">
    <property type="entry name" value="UROD/MetE-like"/>
    <property type="match status" value="1"/>
</dbReference>
<accession>A0A844FZR5</accession>
<proteinExistence type="predicted"/>
<name>A0A844FZR5_9BACT</name>
<dbReference type="Gene3D" id="3.20.20.210">
    <property type="match status" value="1"/>
</dbReference>
<evidence type="ECO:0000313" key="1">
    <source>
        <dbReference type="EMBL" id="MST96606.1"/>
    </source>
</evidence>
<comment type="caution">
    <text evidence="1">The sequence shown here is derived from an EMBL/GenBank/DDBJ whole genome shotgun (WGS) entry which is preliminary data.</text>
</comment>
<sequence length="349" mass="39711">MIEPFLEELENRLDPQTEEALEAEWNRFLDRRFDGGIFRPRRRAAAPARLEWPSILINHALRDPELLLLRELRSVSDTLAAGSGNLLNIRCNYGTSILPSLFGVEPFYLDDDCDTLPTSMPLADGRDGIRRLVDAGVPPLDRGLAPKVFDTAAFFRARLEPYPKLREYVRLYHPDLQGTADVAEVVWGSGIFMEFYDDPALIRAFFELITAAYREFMDRWEREFPPLSDRFRCHWGWGHCGKIVLRDDSAMNLSPDMYAEFVLPFDRALLERYGGGVVHFCGRGDHYIDLLAGVPELTGIQLSQPECNDMEKIYRHTVDRGIPLFGLPLEAAEQALACGRPLHGLVHCC</sequence>
<dbReference type="Proteomes" id="UP000435649">
    <property type="component" value="Unassembled WGS sequence"/>
</dbReference>